<dbReference type="PANTHER" id="PTHR47642:SF5">
    <property type="entry name" value="ATP-DEPENDENT DNA HELICASE"/>
    <property type="match status" value="1"/>
</dbReference>
<comment type="caution">
    <text evidence="4">The sequence shown here is derived from an EMBL/GenBank/DDBJ whole genome shotgun (WGS) entry which is preliminary data.</text>
</comment>
<evidence type="ECO:0000259" key="3">
    <source>
        <dbReference type="Pfam" id="PF05970"/>
    </source>
</evidence>
<keyword evidence="1" id="KW-0378">Hydrolase</keyword>
<dbReference type="InterPro" id="IPR051055">
    <property type="entry name" value="PIF1_helicase"/>
</dbReference>
<keyword evidence="5" id="KW-1185">Reference proteome</keyword>
<dbReference type="InterPro" id="IPR010285">
    <property type="entry name" value="DNA_helicase_pif1-like_DEAD"/>
</dbReference>
<dbReference type="AlphaFoldDB" id="A0A8S3TE44"/>
<organism evidence="4 5">
    <name type="scientific">Mytilus edulis</name>
    <name type="common">Blue mussel</name>
    <dbReference type="NCBI Taxonomy" id="6550"/>
    <lineage>
        <taxon>Eukaryota</taxon>
        <taxon>Metazoa</taxon>
        <taxon>Spiralia</taxon>
        <taxon>Lophotrochozoa</taxon>
        <taxon>Mollusca</taxon>
        <taxon>Bivalvia</taxon>
        <taxon>Autobranchia</taxon>
        <taxon>Pteriomorphia</taxon>
        <taxon>Mytilida</taxon>
        <taxon>Mytiloidea</taxon>
        <taxon>Mytilidae</taxon>
        <taxon>Mytilinae</taxon>
        <taxon>Mytilus</taxon>
    </lineage>
</organism>
<keyword evidence="1" id="KW-0234">DNA repair</keyword>
<proteinExistence type="inferred from homology"/>
<dbReference type="PANTHER" id="PTHR47642">
    <property type="entry name" value="ATP-DEPENDENT DNA HELICASE"/>
    <property type="match status" value="1"/>
</dbReference>
<feature type="domain" description="DNA helicase Pif1-like DEAD-box helicase" evidence="3">
    <location>
        <begin position="246"/>
        <end position="381"/>
    </location>
</feature>
<evidence type="ECO:0000256" key="2">
    <source>
        <dbReference type="SAM" id="MobiDB-lite"/>
    </source>
</evidence>
<evidence type="ECO:0000313" key="5">
    <source>
        <dbReference type="Proteomes" id="UP000683360"/>
    </source>
</evidence>
<comment type="similarity">
    <text evidence="1">Belongs to the helicase family.</text>
</comment>
<keyword evidence="1" id="KW-0347">Helicase</keyword>
<dbReference type="GO" id="GO:0006310">
    <property type="term" value="P:DNA recombination"/>
    <property type="evidence" value="ECO:0007669"/>
    <property type="project" value="UniProtKB-KW"/>
</dbReference>
<accession>A0A8S3TE44</accession>
<dbReference type="Proteomes" id="UP000683360">
    <property type="component" value="Unassembled WGS sequence"/>
</dbReference>
<keyword evidence="1" id="KW-0067">ATP-binding</keyword>
<keyword evidence="1" id="KW-0547">Nucleotide-binding</keyword>
<gene>
    <name evidence="4" type="ORF">MEDL_42124</name>
</gene>
<dbReference type="EMBL" id="CAJPWZ010002017">
    <property type="protein sequence ID" value="CAG2229206.1"/>
    <property type="molecule type" value="Genomic_DNA"/>
</dbReference>
<dbReference type="GO" id="GO:0000723">
    <property type="term" value="P:telomere maintenance"/>
    <property type="evidence" value="ECO:0007669"/>
    <property type="project" value="InterPro"/>
</dbReference>
<reference evidence="4" key="1">
    <citation type="submission" date="2021-03" db="EMBL/GenBank/DDBJ databases">
        <authorList>
            <person name="Bekaert M."/>
        </authorList>
    </citation>
    <scope>NUCLEOTIDE SEQUENCE</scope>
</reference>
<dbReference type="GO" id="GO:0005524">
    <property type="term" value="F:ATP binding"/>
    <property type="evidence" value="ECO:0007669"/>
    <property type="project" value="UniProtKB-KW"/>
</dbReference>
<keyword evidence="1" id="KW-0227">DNA damage</keyword>
<dbReference type="InterPro" id="IPR027417">
    <property type="entry name" value="P-loop_NTPase"/>
</dbReference>
<sequence>MISVTAATLPNPDDPLYEHVNEKQRHSHSVACEKKSNSCRFHYPKPPSNRTIIASADPESNDTVGNITIQDATTVTPAERNINYYNPDILHLWEANMDLQFVCDAYACISYIVAYVTKDEKEMSKMLKLAASEMRNADVKTRLKHIGYVFFCNREISAQVAAYRLLGIPLNNTCLAQFASMYDRATSQSKSFKNDESENEQDPSLPETDVHQELPKTITLQDTDAIMKKRTNPVVPRWHVVSERGAGTGKSRLIKTIYYQVSRTLQTSGQDPDHPCIKLTAPTGCAAFNIGGSTIHSALKLPVKGGYYSLRGNPSMLATFQSKYENLLILVIDEVSMLGRKAFAHVHKRLQEIKNVEGTDKIFGGVCVLAVGDMFQIPPVRECRIYDTSPSHNLDEMGVLLSNL</sequence>
<dbReference type="GO" id="GO:0043139">
    <property type="term" value="F:5'-3' DNA helicase activity"/>
    <property type="evidence" value="ECO:0007669"/>
    <property type="project" value="UniProtKB-EC"/>
</dbReference>
<comment type="cofactor">
    <cofactor evidence="1">
        <name>Mg(2+)</name>
        <dbReference type="ChEBI" id="CHEBI:18420"/>
    </cofactor>
</comment>
<evidence type="ECO:0000256" key="1">
    <source>
        <dbReference type="RuleBase" id="RU363044"/>
    </source>
</evidence>
<dbReference type="GO" id="GO:0016787">
    <property type="term" value="F:hydrolase activity"/>
    <property type="evidence" value="ECO:0007669"/>
    <property type="project" value="UniProtKB-KW"/>
</dbReference>
<name>A0A8S3TE44_MYTED</name>
<protein>
    <recommendedName>
        <fullName evidence="1">ATP-dependent DNA helicase</fullName>
        <ecNumber evidence="1">5.6.2.3</ecNumber>
    </recommendedName>
</protein>
<comment type="catalytic activity">
    <reaction evidence="1">
        <text>ATP + H2O = ADP + phosphate + H(+)</text>
        <dbReference type="Rhea" id="RHEA:13065"/>
        <dbReference type="ChEBI" id="CHEBI:15377"/>
        <dbReference type="ChEBI" id="CHEBI:15378"/>
        <dbReference type="ChEBI" id="CHEBI:30616"/>
        <dbReference type="ChEBI" id="CHEBI:43474"/>
        <dbReference type="ChEBI" id="CHEBI:456216"/>
        <dbReference type="EC" id="5.6.2.3"/>
    </reaction>
</comment>
<dbReference type="SUPFAM" id="SSF52540">
    <property type="entry name" value="P-loop containing nucleoside triphosphate hydrolases"/>
    <property type="match status" value="1"/>
</dbReference>
<dbReference type="OrthoDB" id="10040528at2759"/>
<evidence type="ECO:0000313" key="4">
    <source>
        <dbReference type="EMBL" id="CAG2229206.1"/>
    </source>
</evidence>
<dbReference type="EC" id="5.6.2.3" evidence="1"/>
<dbReference type="Pfam" id="PF05970">
    <property type="entry name" value="PIF1"/>
    <property type="match status" value="1"/>
</dbReference>
<keyword evidence="1" id="KW-0233">DNA recombination</keyword>
<dbReference type="Gene3D" id="3.40.50.300">
    <property type="entry name" value="P-loop containing nucleotide triphosphate hydrolases"/>
    <property type="match status" value="1"/>
</dbReference>
<feature type="region of interest" description="Disordered" evidence="2">
    <location>
        <begin position="189"/>
        <end position="213"/>
    </location>
</feature>
<dbReference type="GO" id="GO:0006281">
    <property type="term" value="P:DNA repair"/>
    <property type="evidence" value="ECO:0007669"/>
    <property type="project" value="UniProtKB-KW"/>
</dbReference>